<reference evidence="14 15" key="1">
    <citation type="submission" date="2023-07" db="EMBL/GenBank/DDBJ databases">
        <title>Genomic Encyclopedia of Type Strains, Phase IV (KMG-IV): sequencing the most valuable type-strain genomes for metagenomic binning, comparative biology and taxonomic classification.</title>
        <authorList>
            <person name="Goeker M."/>
        </authorList>
    </citation>
    <scope>NUCLEOTIDE SEQUENCE [LARGE SCALE GENOMIC DNA]</scope>
    <source>
        <strain evidence="14 15">DSM 19092</strain>
    </source>
</reference>
<dbReference type="InterPro" id="IPR010998">
    <property type="entry name" value="Integrase_recombinase_N"/>
</dbReference>
<gene>
    <name evidence="10" type="primary">xerC</name>
    <name evidence="14" type="ORF">J2S06_000796</name>
</gene>
<comment type="caution">
    <text evidence="14">The sequence shown here is derived from an EMBL/GenBank/DDBJ whole genome shotgun (WGS) entry which is preliminary data.</text>
</comment>
<dbReference type="InterPro" id="IPR050090">
    <property type="entry name" value="Tyrosine_recombinase_XerCD"/>
</dbReference>
<dbReference type="InterPro" id="IPR013762">
    <property type="entry name" value="Integrase-like_cat_sf"/>
</dbReference>
<evidence type="ECO:0000256" key="2">
    <source>
        <dbReference type="ARBA" id="ARBA00006657"/>
    </source>
</evidence>
<feature type="active site" evidence="10">
    <location>
        <position position="249"/>
    </location>
</feature>
<comment type="subunit">
    <text evidence="10">Forms a cyclic heterotetrameric complex composed of two molecules of XerC and two molecules of XerD.</text>
</comment>
<dbReference type="NCBIfam" id="NF001399">
    <property type="entry name" value="PRK00283.1"/>
    <property type="match status" value="1"/>
</dbReference>
<name>A0ABT9VL80_9BACI</name>
<evidence type="ECO:0000313" key="15">
    <source>
        <dbReference type="Proteomes" id="UP001225646"/>
    </source>
</evidence>
<evidence type="ECO:0000256" key="8">
    <source>
        <dbReference type="ARBA" id="ARBA00023172"/>
    </source>
</evidence>
<evidence type="ECO:0000256" key="3">
    <source>
        <dbReference type="ARBA" id="ARBA00022490"/>
    </source>
</evidence>
<evidence type="ECO:0000256" key="7">
    <source>
        <dbReference type="ARBA" id="ARBA00023125"/>
    </source>
</evidence>
<dbReference type="Proteomes" id="UP001225646">
    <property type="component" value="Unassembled WGS sequence"/>
</dbReference>
<feature type="active site" evidence="10">
    <location>
        <position position="275"/>
    </location>
</feature>
<dbReference type="InterPro" id="IPR044068">
    <property type="entry name" value="CB"/>
</dbReference>
<dbReference type="InterPro" id="IPR004107">
    <property type="entry name" value="Integrase_SAM-like_N"/>
</dbReference>
<comment type="function">
    <text evidence="10">Site-specific tyrosine recombinase, which acts by catalyzing the cutting and rejoining of the recombining DNA molecules. The XerC-XerD complex is essential to convert dimers of the bacterial chromosome into monomers to permit their segregation at cell division. It also contributes to the segregational stability of plasmids.</text>
</comment>
<evidence type="ECO:0000256" key="5">
    <source>
        <dbReference type="ARBA" id="ARBA00022829"/>
    </source>
</evidence>
<organism evidence="14 15">
    <name type="scientific">Aeribacillus alveayuensis</name>
    <dbReference type="NCBI Taxonomy" id="279215"/>
    <lineage>
        <taxon>Bacteria</taxon>
        <taxon>Bacillati</taxon>
        <taxon>Bacillota</taxon>
        <taxon>Bacilli</taxon>
        <taxon>Bacillales</taxon>
        <taxon>Bacillaceae</taxon>
        <taxon>Aeribacillus</taxon>
    </lineage>
</organism>
<evidence type="ECO:0000256" key="10">
    <source>
        <dbReference type="HAMAP-Rule" id="MF_01808"/>
    </source>
</evidence>
<feature type="active site" evidence="10">
    <location>
        <position position="150"/>
    </location>
</feature>
<feature type="domain" description="Tyr recombinase" evidence="12">
    <location>
        <begin position="110"/>
        <end position="297"/>
    </location>
</feature>
<dbReference type="PANTHER" id="PTHR30349">
    <property type="entry name" value="PHAGE INTEGRASE-RELATED"/>
    <property type="match status" value="1"/>
</dbReference>
<feature type="active site" evidence="10">
    <location>
        <position position="174"/>
    </location>
</feature>
<evidence type="ECO:0000256" key="4">
    <source>
        <dbReference type="ARBA" id="ARBA00022618"/>
    </source>
</evidence>
<dbReference type="PANTHER" id="PTHR30349:SF77">
    <property type="entry name" value="TYROSINE RECOMBINASE XERC"/>
    <property type="match status" value="1"/>
</dbReference>
<comment type="similarity">
    <text evidence="2 10">Belongs to the 'phage' integrase family. XerC subfamily.</text>
</comment>
<keyword evidence="4 10" id="KW-0132">Cell division</keyword>
<dbReference type="NCBIfam" id="NF040815">
    <property type="entry name" value="recomb_XerA_Arch"/>
    <property type="match status" value="1"/>
</dbReference>
<evidence type="ECO:0000259" key="13">
    <source>
        <dbReference type="PROSITE" id="PS51900"/>
    </source>
</evidence>
<keyword evidence="6 10" id="KW-0229">DNA integration</keyword>
<dbReference type="InterPro" id="IPR011010">
    <property type="entry name" value="DNA_brk_join_enz"/>
</dbReference>
<keyword evidence="3 10" id="KW-0963">Cytoplasm</keyword>
<keyword evidence="5 10" id="KW-0159">Chromosome partition</keyword>
<dbReference type="RefSeq" id="WP_419151337.1">
    <property type="nucleotide sequence ID" value="NZ_JAUSTR010000001.1"/>
</dbReference>
<keyword evidence="8 10" id="KW-0233">DNA recombination</keyword>
<evidence type="ECO:0000256" key="1">
    <source>
        <dbReference type="ARBA" id="ARBA00004496"/>
    </source>
</evidence>
<dbReference type="NCBIfam" id="TIGR02224">
    <property type="entry name" value="recomb_XerC"/>
    <property type="match status" value="1"/>
</dbReference>
<dbReference type="HAMAP" id="MF_01808">
    <property type="entry name" value="Recomb_XerC_XerD"/>
    <property type="match status" value="1"/>
</dbReference>
<evidence type="ECO:0000256" key="11">
    <source>
        <dbReference type="NCBIfam" id="TIGR02224"/>
    </source>
</evidence>
<dbReference type="EMBL" id="JAUSTR010000001">
    <property type="protein sequence ID" value="MDQ0161726.1"/>
    <property type="molecule type" value="Genomic_DNA"/>
</dbReference>
<comment type="subcellular location">
    <subcellularLocation>
        <location evidence="1 10">Cytoplasm</location>
    </subcellularLocation>
</comment>
<dbReference type="InterPro" id="IPR023009">
    <property type="entry name" value="Tyrosine_recombinase_XerC/XerD"/>
</dbReference>
<proteinExistence type="inferred from homology"/>
<feature type="active site" description="O-(3'-phospho-DNA)-tyrosine intermediate" evidence="10">
    <location>
        <position position="284"/>
    </location>
</feature>
<sequence>MNENVKKYLNLFVEYLQIEKNYSQYTIVNYVHDIEDFFSFMKAEGVDQVQDVTYSDIRIYLTELHTKNFSRKSISRKISSLRSFYKLLLREKVVKENPFTLVTLPKKELKIPRVLFSEEIEKLFSISNVNEPLGQRDQALLEILYATGIRVAECCQIQVSDLDLTVSTVLVHGKGKKQRYVPFGSYAQDALERYLQDGRQKLMEKLSPSENHSYVFVNRRGKPLTPRGVRYIFDQLLKRTAMTIRISPHTFRHTFATHMINEGADMRSVQELLGHAHLSSTQVYTHVTKEHLRKIYLSHHPRA</sequence>
<dbReference type="InterPro" id="IPR002104">
    <property type="entry name" value="Integrase_catalytic"/>
</dbReference>
<dbReference type="Gene3D" id="1.10.443.10">
    <property type="entry name" value="Intergrase catalytic core"/>
    <property type="match status" value="1"/>
</dbReference>
<protein>
    <recommendedName>
        <fullName evidence="10 11">Tyrosine recombinase XerC</fullName>
    </recommendedName>
</protein>
<dbReference type="PROSITE" id="PS51898">
    <property type="entry name" value="TYR_RECOMBINASE"/>
    <property type="match status" value="1"/>
</dbReference>
<dbReference type="Pfam" id="PF00589">
    <property type="entry name" value="Phage_integrase"/>
    <property type="match status" value="1"/>
</dbReference>
<dbReference type="SUPFAM" id="SSF56349">
    <property type="entry name" value="DNA breaking-rejoining enzymes"/>
    <property type="match status" value="1"/>
</dbReference>
<dbReference type="InterPro" id="IPR011931">
    <property type="entry name" value="Recomb_XerC"/>
</dbReference>
<accession>A0ABT9VL80</accession>
<dbReference type="CDD" id="cd00798">
    <property type="entry name" value="INT_XerDC_C"/>
    <property type="match status" value="1"/>
</dbReference>
<dbReference type="Pfam" id="PF02899">
    <property type="entry name" value="Phage_int_SAM_1"/>
    <property type="match status" value="1"/>
</dbReference>
<evidence type="ECO:0000256" key="6">
    <source>
        <dbReference type="ARBA" id="ARBA00022908"/>
    </source>
</evidence>
<keyword evidence="7 10" id="KW-0238">DNA-binding</keyword>
<evidence type="ECO:0000313" key="14">
    <source>
        <dbReference type="EMBL" id="MDQ0161726.1"/>
    </source>
</evidence>
<dbReference type="Gene3D" id="1.10.150.130">
    <property type="match status" value="1"/>
</dbReference>
<feature type="active site" evidence="10">
    <location>
        <position position="252"/>
    </location>
</feature>
<dbReference type="PROSITE" id="PS51900">
    <property type="entry name" value="CB"/>
    <property type="match status" value="1"/>
</dbReference>
<evidence type="ECO:0000256" key="9">
    <source>
        <dbReference type="ARBA" id="ARBA00023306"/>
    </source>
</evidence>
<keyword evidence="9 10" id="KW-0131">Cell cycle</keyword>
<feature type="domain" description="Core-binding (CB)" evidence="13">
    <location>
        <begin position="3"/>
        <end position="89"/>
    </location>
</feature>
<keyword evidence="15" id="KW-1185">Reference proteome</keyword>
<evidence type="ECO:0000259" key="12">
    <source>
        <dbReference type="PROSITE" id="PS51898"/>
    </source>
</evidence>